<dbReference type="GO" id="GO:0005886">
    <property type="term" value="C:plasma membrane"/>
    <property type="evidence" value="ECO:0007669"/>
    <property type="project" value="UniProtKB-SubCell"/>
</dbReference>
<sequence length="600" mass="69108">MGLRRKGRFTQKIFNKLFLASSITIILTIIVLIVTITNYYSEVIIQKEVNVNTRTMERVEDYFSAKDADINRSKRDFYVKGEVIDDMSFALQNGYAKYLEYRLDKFSEGKSFTPNNIDTYFNAYFGQDSDINAISLRSLETPSVEYLLIFQNLRWNKSIIDSPRHLGSLYLSEEIPNLGGDGIPRGRQLRDTFTKQIVVNNPVTLKKIGEITIFYSTSRLDKMVKKRDGVPASFFIMDAEGKIIYSVNKGDVPLDMIKQIKPETNEKKIKWQNDHFYISTIANQGDYTYVSVIPDRGWQKLTIVRGTMWGVIIFFIIISILISYSFTRNYSRRINKIVSIIRQVENGNLDARIPESKHEDELSRIAVNINSMLDELNNYIEQFYLLNLKQQQAELKALQAQIDPHFLFNTLEAIRMVAVVEGSKTSSKMIFHLSKLFRYSLESKDTVPLYTEIEYVNQYLKLMQFKFPNKLQVDIHIPSNVEQTPVQKLILQPIIENYFVHGFRKDCSENELLIRATQLGETLEITVEDNGKGITEEDLAMIVQHLNCEDGDEMDSIGLRNIHQRLKLKFGNAFGISVKSIKDKGTIVTLSIPIRGTSDV</sequence>
<evidence type="ECO:0000256" key="7">
    <source>
        <dbReference type="ARBA" id="ARBA00022777"/>
    </source>
</evidence>
<dbReference type="InterPro" id="IPR003594">
    <property type="entry name" value="HATPase_dom"/>
</dbReference>
<evidence type="ECO:0000256" key="9">
    <source>
        <dbReference type="ARBA" id="ARBA00022989"/>
    </source>
</evidence>
<feature type="transmembrane region" description="Helical" evidence="12">
    <location>
        <begin position="20"/>
        <end position="40"/>
    </location>
</feature>
<dbReference type="SMART" id="SM00304">
    <property type="entry name" value="HAMP"/>
    <property type="match status" value="1"/>
</dbReference>
<reference evidence="14 15" key="1">
    <citation type="submission" date="2020-04" db="EMBL/GenBank/DDBJ databases">
        <title>Genome-Wide Identification of 5-Methylcytosine Sites in Bacterial Genomes By High-Throughput Sequencing of MspJI Restriction Fragments.</title>
        <authorList>
            <person name="Wu V."/>
        </authorList>
    </citation>
    <scope>NUCLEOTIDE SEQUENCE [LARGE SCALE GENOMIC DNA]</scope>
    <source>
        <strain evidence="14 15">S2</strain>
    </source>
</reference>
<dbReference type="Gene3D" id="3.30.565.10">
    <property type="entry name" value="Histidine kinase-like ATPase, C-terminal domain"/>
    <property type="match status" value="1"/>
</dbReference>
<evidence type="ECO:0000256" key="12">
    <source>
        <dbReference type="SAM" id="Phobius"/>
    </source>
</evidence>
<keyword evidence="8" id="KW-0067">ATP-binding</keyword>
<evidence type="ECO:0000256" key="3">
    <source>
        <dbReference type="ARBA" id="ARBA00022553"/>
    </source>
</evidence>
<evidence type="ECO:0000256" key="4">
    <source>
        <dbReference type="ARBA" id="ARBA00022679"/>
    </source>
</evidence>
<keyword evidence="6" id="KW-0547">Nucleotide-binding</keyword>
<comment type="subcellular location">
    <subcellularLocation>
        <location evidence="1">Cell membrane</location>
        <topology evidence="1">Multi-pass membrane protein</topology>
    </subcellularLocation>
</comment>
<evidence type="ECO:0000256" key="5">
    <source>
        <dbReference type="ARBA" id="ARBA00022692"/>
    </source>
</evidence>
<evidence type="ECO:0000313" key="15">
    <source>
        <dbReference type="Proteomes" id="UP000501868"/>
    </source>
</evidence>
<keyword evidence="7 14" id="KW-0418">Kinase</keyword>
<keyword evidence="5 12" id="KW-0812">Transmembrane</keyword>
<dbReference type="GO" id="GO:0000155">
    <property type="term" value="F:phosphorelay sensor kinase activity"/>
    <property type="evidence" value="ECO:0007669"/>
    <property type="project" value="InterPro"/>
</dbReference>
<dbReference type="Pfam" id="PF00672">
    <property type="entry name" value="HAMP"/>
    <property type="match status" value="1"/>
</dbReference>
<keyword evidence="4" id="KW-0808">Transferase</keyword>
<proteinExistence type="predicted"/>
<dbReference type="PANTHER" id="PTHR34220:SF11">
    <property type="entry name" value="SENSOR PROTEIN KINASE HPTS"/>
    <property type="match status" value="1"/>
</dbReference>
<dbReference type="InterPro" id="IPR010559">
    <property type="entry name" value="Sig_transdc_His_kin_internal"/>
</dbReference>
<dbReference type="PANTHER" id="PTHR34220">
    <property type="entry name" value="SENSOR HISTIDINE KINASE YPDA"/>
    <property type="match status" value="1"/>
</dbReference>
<dbReference type="GO" id="GO:0005524">
    <property type="term" value="F:ATP binding"/>
    <property type="evidence" value="ECO:0007669"/>
    <property type="project" value="UniProtKB-KW"/>
</dbReference>
<dbReference type="AlphaFoldDB" id="A0A6H1NWG2"/>
<evidence type="ECO:0000256" key="11">
    <source>
        <dbReference type="ARBA" id="ARBA00023136"/>
    </source>
</evidence>
<keyword evidence="11 12" id="KW-0472">Membrane</keyword>
<accession>A0A6H1NWG2</accession>
<dbReference type="InterPro" id="IPR003660">
    <property type="entry name" value="HAMP_dom"/>
</dbReference>
<dbReference type="EMBL" id="CP051128">
    <property type="protein sequence ID" value="QIZ05575.1"/>
    <property type="molecule type" value="Genomic_DNA"/>
</dbReference>
<dbReference type="CDD" id="cd06225">
    <property type="entry name" value="HAMP"/>
    <property type="match status" value="1"/>
</dbReference>
<reference evidence="14 15" key="2">
    <citation type="submission" date="2020-04" db="EMBL/GenBank/DDBJ databases">
        <authorList>
            <person name="Fomenkov A."/>
            <person name="Anton B.P."/>
            <person name="Roberts R.J."/>
        </authorList>
    </citation>
    <scope>NUCLEOTIDE SEQUENCE [LARGE SCALE GENOMIC DNA]</scope>
    <source>
        <strain evidence="14 15">S2</strain>
    </source>
</reference>
<protein>
    <submittedName>
        <fullName evidence="14">Histidine kinase</fullName>
    </submittedName>
</protein>
<evidence type="ECO:0000313" key="14">
    <source>
        <dbReference type="EMBL" id="QIZ05575.1"/>
    </source>
</evidence>
<evidence type="ECO:0000256" key="1">
    <source>
        <dbReference type="ARBA" id="ARBA00004651"/>
    </source>
</evidence>
<keyword evidence="9 12" id="KW-1133">Transmembrane helix</keyword>
<keyword evidence="2" id="KW-1003">Cell membrane</keyword>
<dbReference type="Proteomes" id="UP000501868">
    <property type="component" value="Chromosome"/>
</dbReference>
<evidence type="ECO:0000256" key="2">
    <source>
        <dbReference type="ARBA" id="ARBA00022475"/>
    </source>
</evidence>
<dbReference type="Pfam" id="PF02518">
    <property type="entry name" value="HATPase_c"/>
    <property type="match status" value="1"/>
</dbReference>
<evidence type="ECO:0000259" key="13">
    <source>
        <dbReference type="PROSITE" id="PS50885"/>
    </source>
</evidence>
<evidence type="ECO:0000256" key="8">
    <source>
        <dbReference type="ARBA" id="ARBA00022840"/>
    </source>
</evidence>
<dbReference type="SUPFAM" id="SSF55874">
    <property type="entry name" value="ATPase domain of HSP90 chaperone/DNA topoisomerase II/histidine kinase"/>
    <property type="match status" value="1"/>
</dbReference>
<dbReference type="InterPro" id="IPR036890">
    <property type="entry name" value="HATPase_C_sf"/>
</dbReference>
<name>A0A6H1NWG2_PRIMG</name>
<dbReference type="PROSITE" id="PS50885">
    <property type="entry name" value="HAMP"/>
    <property type="match status" value="1"/>
</dbReference>
<dbReference type="InterPro" id="IPR050640">
    <property type="entry name" value="Bact_2-comp_sensor_kinase"/>
</dbReference>
<dbReference type="Gene3D" id="6.10.340.10">
    <property type="match status" value="1"/>
</dbReference>
<organism evidence="14 15">
    <name type="scientific">Priestia megaterium</name>
    <name type="common">Bacillus megaterium</name>
    <dbReference type="NCBI Taxonomy" id="1404"/>
    <lineage>
        <taxon>Bacteria</taxon>
        <taxon>Bacillati</taxon>
        <taxon>Bacillota</taxon>
        <taxon>Bacilli</taxon>
        <taxon>Bacillales</taxon>
        <taxon>Bacillaceae</taxon>
        <taxon>Priestia</taxon>
    </lineage>
</organism>
<keyword evidence="3" id="KW-0597">Phosphoprotein</keyword>
<gene>
    <name evidence="14" type="ORF">HFZ78_01475</name>
</gene>
<dbReference type="SUPFAM" id="SSF158472">
    <property type="entry name" value="HAMP domain-like"/>
    <property type="match status" value="1"/>
</dbReference>
<feature type="transmembrane region" description="Helical" evidence="12">
    <location>
        <begin position="306"/>
        <end position="326"/>
    </location>
</feature>
<feature type="domain" description="HAMP" evidence="13">
    <location>
        <begin position="328"/>
        <end position="381"/>
    </location>
</feature>
<evidence type="ECO:0000256" key="6">
    <source>
        <dbReference type="ARBA" id="ARBA00022741"/>
    </source>
</evidence>
<keyword evidence="10" id="KW-0902">Two-component regulatory system</keyword>
<dbReference type="Pfam" id="PF06580">
    <property type="entry name" value="His_kinase"/>
    <property type="match status" value="1"/>
</dbReference>
<evidence type="ECO:0000256" key="10">
    <source>
        <dbReference type="ARBA" id="ARBA00023012"/>
    </source>
</evidence>